<accession>A0ABM7P3N1</accession>
<dbReference type="Proteomes" id="UP001053296">
    <property type="component" value="Chromosome"/>
</dbReference>
<evidence type="ECO:0000313" key="3">
    <source>
        <dbReference type="Proteomes" id="UP001053296"/>
    </source>
</evidence>
<organism evidence="2 3">
    <name type="scientific">Pseudodesulfovibrio sediminis</name>
    <dbReference type="NCBI Taxonomy" id="2810563"/>
    <lineage>
        <taxon>Bacteria</taxon>
        <taxon>Pseudomonadati</taxon>
        <taxon>Thermodesulfobacteriota</taxon>
        <taxon>Desulfovibrionia</taxon>
        <taxon>Desulfovibrionales</taxon>
        <taxon>Desulfovibrionaceae</taxon>
    </lineage>
</organism>
<gene>
    <name evidence="2" type="ORF">PSDVSF_06100</name>
</gene>
<name>A0ABM7P3N1_9BACT</name>
<dbReference type="SUPFAM" id="SSF46955">
    <property type="entry name" value="Putative DNA-binding domain"/>
    <property type="match status" value="1"/>
</dbReference>
<protein>
    <recommendedName>
        <fullName evidence="1">Helix-turn-helix domain-containing protein</fullName>
    </recommendedName>
</protein>
<proteinExistence type="predicted"/>
<sequence length="74" mass="8228">MNRQWITPAKAAEFYDVHPKSLARWADGGKVEVRKTPGGHRRYSVESLEKALGIEQIQIDVDRAAIRAALRGAA</sequence>
<reference evidence="2" key="1">
    <citation type="journal article" date="2022" name="Arch. Microbiol.">
        <title>Pseudodesulfovibrio sediminis sp. nov., a mesophilic and neutrophilic sulfate-reducing bacterium isolated from sediment of a brackish lake.</title>
        <authorList>
            <person name="Takahashi A."/>
            <person name="Kojima H."/>
            <person name="Watanabe M."/>
            <person name="Fukui M."/>
        </authorList>
    </citation>
    <scope>NUCLEOTIDE SEQUENCE</scope>
    <source>
        <strain evidence="2">SF6</strain>
    </source>
</reference>
<feature type="domain" description="Helix-turn-helix" evidence="1">
    <location>
        <begin position="5"/>
        <end position="50"/>
    </location>
</feature>
<evidence type="ECO:0000259" key="1">
    <source>
        <dbReference type="Pfam" id="PF12728"/>
    </source>
</evidence>
<dbReference type="Gene3D" id="1.10.1660.10">
    <property type="match status" value="1"/>
</dbReference>
<dbReference type="InterPro" id="IPR041657">
    <property type="entry name" value="HTH_17"/>
</dbReference>
<dbReference type="InterPro" id="IPR009061">
    <property type="entry name" value="DNA-bd_dom_put_sf"/>
</dbReference>
<dbReference type="EMBL" id="AP024485">
    <property type="protein sequence ID" value="BCS87368.1"/>
    <property type="molecule type" value="Genomic_DNA"/>
</dbReference>
<evidence type="ECO:0000313" key="2">
    <source>
        <dbReference type="EMBL" id="BCS87368.1"/>
    </source>
</evidence>
<keyword evidence="3" id="KW-1185">Reference proteome</keyword>
<dbReference type="Pfam" id="PF12728">
    <property type="entry name" value="HTH_17"/>
    <property type="match status" value="1"/>
</dbReference>
<dbReference type="RefSeq" id="WP_229593570.1">
    <property type="nucleotide sequence ID" value="NZ_AP024485.1"/>
</dbReference>